<evidence type="ECO:0000256" key="1">
    <source>
        <dbReference type="SAM" id="SignalP"/>
    </source>
</evidence>
<evidence type="ECO:0000313" key="2">
    <source>
        <dbReference type="EMBL" id="KAF2876148.1"/>
    </source>
</evidence>
<proteinExistence type="predicted"/>
<keyword evidence="3" id="KW-1185">Reference proteome</keyword>
<reference evidence="2 3" key="1">
    <citation type="submission" date="2020-01" db="EMBL/GenBank/DDBJ databases">
        <authorList>
            <consortium name="DOE Joint Genome Institute"/>
            <person name="Haridas S."/>
            <person name="Albert R."/>
            <person name="Binder M."/>
            <person name="Bloem J."/>
            <person name="Labutti K."/>
            <person name="Salamov A."/>
            <person name="Andreopoulos B."/>
            <person name="Baker S.E."/>
            <person name="Barry K."/>
            <person name="Bills G."/>
            <person name="Bluhm B.H."/>
            <person name="Cannon C."/>
            <person name="Castanera R."/>
            <person name="Culley D.E."/>
            <person name="Daum C."/>
            <person name="Ezra D."/>
            <person name="Gonzalez J.B."/>
            <person name="Henrissat B."/>
            <person name="Kuo A."/>
            <person name="Liang C."/>
            <person name="Lipzen A."/>
            <person name="Lutzoni F."/>
            <person name="Magnuson J."/>
            <person name="Mondo S."/>
            <person name="Nolan M."/>
            <person name="Ohm R."/>
            <person name="Pangilinan J."/>
            <person name="Park H.-J.H."/>
            <person name="Ramirez L."/>
            <person name="Alfaro M."/>
            <person name="Sun H."/>
            <person name="Tritt A."/>
            <person name="Yoshinaga Y."/>
            <person name="Zwiers L.-H.L."/>
            <person name="Turgeon B.G."/>
            <person name="Goodwin S.B."/>
            <person name="Spatafora J.W."/>
            <person name="Crous P.W."/>
            <person name="Grigoriev I.V."/>
        </authorList>
    </citation>
    <scope>NUCLEOTIDE SEQUENCE [LARGE SCALE GENOMIC DNA]</scope>
    <source>
        <strain evidence="2 3">CBS 611.86</strain>
    </source>
</reference>
<keyword evidence="1" id="KW-0732">Signal</keyword>
<sequence length="164" mass="17435">MHSNNLVTLTLFLTGSALAALPLDLKALAAAGNFLDGQPANKTIDQVCNTLTSVGYGNSGNLTTTNSVCYQPSDSPSPTYYFGISLSQDNVHAPAAYPDGVNCRENFGFAVEHLVLHGNVTYMGLIGAWPWNYNIHIYEDANKPPVGNYSLGTCSGEPLHLAVS</sequence>
<dbReference type="EMBL" id="JAADJZ010000003">
    <property type="protein sequence ID" value="KAF2876148.1"/>
    <property type="molecule type" value="Genomic_DNA"/>
</dbReference>
<organism evidence="2 3">
    <name type="scientific">Massariosphaeria phaeospora</name>
    <dbReference type="NCBI Taxonomy" id="100035"/>
    <lineage>
        <taxon>Eukaryota</taxon>
        <taxon>Fungi</taxon>
        <taxon>Dikarya</taxon>
        <taxon>Ascomycota</taxon>
        <taxon>Pezizomycotina</taxon>
        <taxon>Dothideomycetes</taxon>
        <taxon>Pleosporomycetidae</taxon>
        <taxon>Pleosporales</taxon>
        <taxon>Pleosporales incertae sedis</taxon>
        <taxon>Massariosphaeria</taxon>
    </lineage>
</organism>
<feature type="signal peptide" evidence="1">
    <location>
        <begin position="1"/>
        <end position="19"/>
    </location>
</feature>
<name>A0A7C8ICK5_9PLEO</name>
<gene>
    <name evidence="2" type="ORF">BDV95DRAFT_602165</name>
</gene>
<dbReference type="Proteomes" id="UP000481861">
    <property type="component" value="Unassembled WGS sequence"/>
</dbReference>
<evidence type="ECO:0000313" key="3">
    <source>
        <dbReference type="Proteomes" id="UP000481861"/>
    </source>
</evidence>
<dbReference type="AlphaFoldDB" id="A0A7C8ICK5"/>
<accession>A0A7C8ICK5</accession>
<feature type="chain" id="PRO_5028824696" evidence="1">
    <location>
        <begin position="20"/>
        <end position="164"/>
    </location>
</feature>
<comment type="caution">
    <text evidence="2">The sequence shown here is derived from an EMBL/GenBank/DDBJ whole genome shotgun (WGS) entry which is preliminary data.</text>
</comment>
<protein>
    <submittedName>
        <fullName evidence="2">Uncharacterized protein</fullName>
    </submittedName>
</protein>